<dbReference type="AlphaFoldDB" id="A0A939DRU2"/>
<name>A0A939DRU2_9ALTE</name>
<dbReference type="Proteomes" id="UP000664654">
    <property type="component" value="Unassembled WGS sequence"/>
</dbReference>
<proteinExistence type="predicted"/>
<protein>
    <submittedName>
        <fullName evidence="1">Uncharacterized protein</fullName>
    </submittedName>
</protein>
<accession>A0A939DRU2</accession>
<sequence length="164" mass="18360">DTSASWLYSIPLHFTSPSGLTFDIANELQMADRDKLPANIADLAEFIPGVVKRTDDHIYISKLVIPAISNFDSLKRCISASLLAVDIDGRFKNPEMLSAEVGQIEQQVINANQQYWRELSILVSEHTQTISAQALEILDRLCHFSTAQIQAYQKNRVSNAILNE</sequence>
<gene>
    <name evidence="1" type="ORF">J0A66_21490</name>
</gene>
<reference evidence="1" key="1">
    <citation type="submission" date="2021-03" db="EMBL/GenBank/DDBJ databases">
        <title>novel species isolated from a fishpond in China.</title>
        <authorList>
            <person name="Lu H."/>
            <person name="Cai Z."/>
        </authorList>
    </citation>
    <scope>NUCLEOTIDE SEQUENCE</scope>
    <source>
        <strain evidence="1">JCM 30855</strain>
    </source>
</reference>
<comment type="caution">
    <text evidence="1">The sequence shown here is derived from an EMBL/GenBank/DDBJ whole genome shotgun (WGS) entry which is preliminary data.</text>
</comment>
<dbReference type="RefSeq" id="WP_206575909.1">
    <property type="nucleotide sequence ID" value="NZ_JAFKCV010000052.1"/>
</dbReference>
<evidence type="ECO:0000313" key="2">
    <source>
        <dbReference type="Proteomes" id="UP000664654"/>
    </source>
</evidence>
<feature type="non-terminal residue" evidence="1">
    <location>
        <position position="1"/>
    </location>
</feature>
<dbReference type="EMBL" id="JAFKCV010000052">
    <property type="protein sequence ID" value="MBN7827809.1"/>
    <property type="molecule type" value="Genomic_DNA"/>
</dbReference>
<keyword evidence="2" id="KW-1185">Reference proteome</keyword>
<organism evidence="1 2">
    <name type="scientific">Bowmanella dokdonensis</name>
    <dbReference type="NCBI Taxonomy" id="751969"/>
    <lineage>
        <taxon>Bacteria</taxon>
        <taxon>Pseudomonadati</taxon>
        <taxon>Pseudomonadota</taxon>
        <taxon>Gammaproteobacteria</taxon>
        <taxon>Alteromonadales</taxon>
        <taxon>Alteromonadaceae</taxon>
        <taxon>Bowmanella</taxon>
    </lineage>
</organism>
<evidence type="ECO:0000313" key="1">
    <source>
        <dbReference type="EMBL" id="MBN7827809.1"/>
    </source>
</evidence>